<dbReference type="EC" id="1.3.1.9" evidence="8"/>
<dbReference type="PIRSF" id="PIRSF000094">
    <property type="entry name" value="Enoyl-ACP_rdct"/>
    <property type="match status" value="1"/>
</dbReference>
<dbReference type="InterPro" id="IPR014358">
    <property type="entry name" value="Enoyl-ACP_Rdtase_NADH"/>
</dbReference>
<dbReference type="Pfam" id="PF13561">
    <property type="entry name" value="adh_short_C2"/>
    <property type="match status" value="1"/>
</dbReference>
<evidence type="ECO:0000256" key="9">
    <source>
        <dbReference type="PIRSR" id="PIRSR000094-2"/>
    </source>
</evidence>
<evidence type="ECO:0000256" key="7">
    <source>
        <dbReference type="ARBA" id="ARBA00023160"/>
    </source>
</evidence>
<dbReference type="PANTHER" id="PTHR43159:SF2">
    <property type="entry name" value="ENOYL-[ACYL-CARRIER-PROTEIN] REDUCTASE [NADH], CHLOROPLASTIC"/>
    <property type="match status" value="1"/>
</dbReference>
<evidence type="ECO:0000256" key="5">
    <source>
        <dbReference type="ARBA" id="ARBA00023002"/>
    </source>
</evidence>
<feature type="binding site" evidence="10">
    <location>
        <position position="11"/>
    </location>
    <ligand>
        <name>NAD(+)</name>
        <dbReference type="ChEBI" id="CHEBI:57540"/>
    </ligand>
</feature>
<evidence type="ECO:0000256" key="4">
    <source>
        <dbReference type="ARBA" id="ARBA00022832"/>
    </source>
</evidence>
<dbReference type="AlphaFoldDB" id="A0A6J4TQZ8"/>
<reference evidence="11" key="1">
    <citation type="submission" date="2020-02" db="EMBL/GenBank/DDBJ databases">
        <authorList>
            <person name="Meier V. D."/>
        </authorList>
    </citation>
    <scope>NUCLEOTIDE SEQUENCE</scope>
    <source>
        <strain evidence="11">AVDCRST_MAG30</strain>
    </source>
</reference>
<evidence type="ECO:0000256" key="3">
    <source>
        <dbReference type="ARBA" id="ARBA00022516"/>
    </source>
</evidence>
<evidence type="ECO:0000256" key="6">
    <source>
        <dbReference type="ARBA" id="ARBA00023098"/>
    </source>
</evidence>
<comment type="pathway">
    <text evidence="1">Lipid metabolism.</text>
</comment>
<dbReference type="GO" id="GO:0004318">
    <property type="term" value="F:enoyl-[acyl-carrier-protein] reductase (NADH) activity"/>
    <property type="evidence" value="ECO:0007669"/>
    <property type="project" value="UniProtKB-EC"/>
</dbReference>
<dbReference type="SUPFAM" id="SSF51735">
    <property type="entry name" value="NAD(P)-binding Rossmann-fold domains"/>
    <property type="match status" value="1"/>
</dbReference>
<evidence type="ECO:0000256" key="10">
    <source>
        <dbReference type="PIRSR" id="PIRSR000094-3"/>
    </source>
</evidence>
<dbReference type="GO" id="GO:0006633">
    <property type="term" value="P:fatty acid biosynthetic process"/>
    <property type="evidence" value="ECO:0007669"/>
    <property type="project" value="UniProtKB-KW"/>
</dbReference>
<comment type="catalytic activity">
    <reaction evidence="8">
        <text>a 2,3-saturated acyl-[ACP] + NAD(+) = a (2E)-enoyl-[ACP] + NADH + H(+)</text>
        <dbReference type="Rhea" id="RHEA:10240"/>
        <dbReference type="Rhea" id="RHEA-COMP:9925"/>
        <dbReference type="Rhea" id="RHEA-COMP:9926"/>
        <dbReference type="ChEBI" id="CHEBI:15378"/>
        <dbReference type="ChEBI" id="CHEBI:57540"/>
        <dbReference type="ChEBI" id="CHEBI:57945"/>
        <dbReference type="ChEBI" id="CHEBI:78784"/>
        <dbReference type="ChEBI" id="CHEBI:78785"/>
        <dbReference type="EC" id="1.3.1.9"/>
    </reaction>
</comment>
<dbReference type="PANTHER" id="PTHR43159">
    <property type="entry name" value="ENOYL-[ACYL-CARRIER-PROTEIN] REDUCTASE"/>
    <property type="match status" value="1"/>
</dbReference>
<keyword evidence="6" id="KW-0443">Lipid metabolism</keyword>
<feature type="binding site" evidence="9">
    <location>
        <position position="93"/>
    </location>
    <ligand>
        <name>substrate</name>
    </ligand>
</feature>
<sequence length="267" mass="27562">MLRDKRLLITGVATTDSIAYAVAERALLMGAHVTLAAPPRDFERCREVADLLPRGAHAVCADLTKDEDLDRLRGHLSCAYGTVDGALHAAAFAPAAALDGPMTAAGQEAIELAFRTSTWSLAGLARAVAPLFPAGGGSLVGLTFHSDGAWPTYNWMGVCKAALEATNRYLARDLGASGGRANLVAAGPLHTRAAGGIPGFDLLLDAWAERAALTWDAHDAGPVADAVTFLLSDLARAITGEVLHVDGGFHAMAAAPVHAVSRIGAVA</sequence>
<accession>A0A6J4TQZ8</accession>
<keyword evidence="7 8" id="KW-0275">Fatty acid biosynthesis</keyword>
<feature type="binding site" evidence="10">
    <location>
        <position position="160"/>
    </location>
    <ligand>
        <name>NAD(+)</name>
        <dbReference type="ChEBI" id="CHEBI:57540"/>
    </ligand>
</feature>
<dbReference type="Gene3D" id="3.40.50.720">
    <property type="entry name" value="NAD(P)-binding Rossmann-like Domain"/>
    <property type="match status" value="1"/>
</dbReference>
<evidence type="ECO:0000256" key="2">
    <source>
        <dbReference type="ARBA" id="ARBA00009233"/>
    </source>
</evidence>
<evidence type="ECO:0000313" key="11">
    <source>
        <dbReference type="EMBL" id="CAA9528282.1"/>
    </source>
</evidence>
<evidence type="ECO:0000256" key="1">
    <source>
        <dbReference type="ARBA" id="ARBA00005189"/>
    </source>
</evidence>
<dbReference type="EMBL" id="CADCVS010000466">
    <property type="protein sequence ID" value="CAA9528282.1"/>
    <property type="molecule type" value="Genomic_DNA"/>
</dbReference>
<organism evidence="11">
    <name type="scientific">uncultured Solirubrobacteraceae bacterium</name>
    <dbReference type="NCBI Taxonomy" id="1162706"/>
    <lineage>
        <taxon>Bacteria</taxon>
        <taxon>Bacillati</taxon>
        <taxon>Actinomycetota</taxon>
        <taxon>Thermoleophilia</taxon>
        <taxon>Solirubrobacterales</taxon>
        <taxon>Solirubrobacteraceae</taxon>
        <taxon>environmental samples</taxon>
    </lineage>
</organism>
<feature type="binding site" evidence="10">
    <location>
        <begin position="17"/>
        <end position="18"/>
    </location>
    <ligand>
        <name>NAD(+)</name>
        <dbReference type="ChEBI" id="CHEBI:57540"/>
    </ligand>
</feature>
<keyword evidence="8 10" id="KW-0520">NAD</keyword>
<keyword evidence="3 8" id="KW-0444">Lipid biosynthesis</keyword>
<dbReference type="InterPro" id="IPR036291">
    <property type="entry name" value="NAD(P)-bd_dom_sf"/>
</dbReference>
<comment type="similarity">
    <text evidence="2 8">Belongs to the short-chain dehydrogenases/reductases (SDR) family. FabI subfamily.</text>
</comment>
<keyword evidence="5 8" id="KW-0560">Oxidoreductase</keyword>
<gene>
    <name evidence="11" type="ORF">AVDCRST_MAG30-3554</name>
</gene>
<dbReference type="InterPro" id="IPR002347">
    <property type="entry name" value="SDR_fam"/>
</dbReference>
<dbReference type="UniPathway" id="UPA00915"/>
<keyword evidence="4" id="KW-0276">Fatty acid metabolism</keyword>
<name>A0A6J4TQZ8_9ACTN</name>
<proteinExistence type="inferred from homology"/>
<protein>
    <recommendedName>
        <fullName evidence="8">Enoyl-[acyl-carrier-protein] reductase [NADH]</fullName>
        <ecNumber evidence="8">1.3.1.9</ecNumber>
    </recommendedName>
</protein>
<evidence type="ECO:0000256" key="8">
    <source>
        <dbReference type="PIRNR" id="PIRNR000094"/>
    </source>
</evidence>